<sequence length="78" mass="8458">MNTTVTSSTPLIIHQPLIGNFSPSLPFTPLSFSQHSSSPSILPRNISKGLLFDIYTSLLHLVAIESTTPLLPISDIQI</sequence>
<accession>A0ABR4CXD4</accession>
<gene>
    <name evidence="1" type="ORF">VTL71DRAFT_11157</name>
</gene>
<protein>
    <submittedName>
        <fullName evidence="1">Uncharacterized protein</fullName>
    </submittedName>
</protein>
<comment type="caution">
    <text evidence="1">The sequence shown here is derived from an EMBL/GenBank/DDBJ whole genome shotgun (WGS) entry which is preliminary data.</text>
</comment>
<proteinExistence type="predicted"/>
<evidence type="ECO:0000313" key="1">
    <source>
        <dbReference type="EMBL" id="KAL2073831.1"/>
    </source>
</evidence>
<dbReference type="Proteomes" id="UP001595075">
    <property type="component" value="Unassembled WGS sequence"/>
</dbReference>
<name>A0ABR4CXD4_9HELO</name>
<reference evidence="1 2" key="1">
    <citation type="journal article" date="2024" name="Commun. Biol.">
        <title>Comparative genomic analysis of thermophilic fungi reveals convergent evolutionary adaptations and gene losses.</title>
        <authorList>
            <person name="Steindorff A.S."/>
            <person name="Aguilar-Pontes M.V."/>
            <person name="Robinson A.J."/>
            <person name="Andreopoulos B."/>
            <person name="LaButti K."/>
            <person name="Kuo A."/>
            <person name="Mondo S."/>
            <person name="Riley R."/>
            <person name="Otillar R."/>
            <person name="Haridas S."/>
            <person name="Lipzen A."/>
            <person name="Grimwood J."/>
            <person name="Schmutz J."/>
            <person name="Clum A."/>
            <person name="Reid I.D."/>
            <person name="Moisan M.C."/>
            <person name="Butler G."/>
            <person name="Nguyen T.T.M."/>
            <person name="Dewar K."/>
            <person name="Conant G."/>
            <person name="Drula E."/>
            <person name="Henrissat B."/>
            <person name="Hansel C."/>
            <person name="Singer S."/>
            <person name="Hutchinson M.I."/>
            <person name="de Vries R.P."/>
            <person name="Natvig D.O."/>
            <person name="Powell A.J."/>
            <person name="Tsang A."/>
            <person name="Grigoriev I.V."/>
        </authorList>
    </citation>
    <scope>NUCLEOTIDE SEQUENCE [LARGE SCALE GENOMIC DNA]</scope>
    <source>
        <strain evidence="1 2">CBS 494.80</strain>
    </source>
</reference>
<evidence type="ECO:0000313" key="2">
    <source>
        <dbReference type="Proteomes" id="UP001595075"/>
    </source>
</evidence>
<keyword evidence="2" id="KW-1185">Reference proteome</keyword>
<organism evidence="1 2">
    <name type="scientific">Oculimacula yallundae</name>
    <dbReference type="NCBI Taxonomy" id="86028"/>
    <lineage>
        <taxon>Eukaryota</taxon>
        <taxon>Fungi</taxon>
        <taxon>Dikarya</taxon>
        <taxon>Ascomycota</taxon>
        <taxon>Pezizomycotina</taxon>
        <taxon>Leotiomycetes</taxon>
        <taxon>Helotiales</taxon>
        <taxon>Ploettnerulaceae</taxon>
        <taxon>Oculimacula</taxon>
    </lineage>
</organism>
<dbReference type="EMBL" id="JAZHXI010000003">
    <property type="protein sequence ID" value="KAL2073831.1"/>
    <property type="molecule type" value="Genomic_DNA"/>
</dbReference>